<proteinExistence type="predicted"/>
<keyword evidence="3" id="KW-1185">Reference proteome</keyword>
<evidence type="ECO:0000256" key="1">
    <source>
        <dbReference type="SAM" id="MobiDB-lite"/>
    </source>
</evidence>
<dbReference type="AlphaFoldDB" id="A0A4U5P9D5"/>
<evidence type="ECO:0000313" key="2">
    <source>
        <dbReference type="EMBL" id="TKR92878.1"/>
    </source>
</evidence>
<dbReference type="Proteomes" id="UP000298663">
    <property type="component" value="Unassembled WGS sequence"/>
</dbReference>
<accession>A0A4U5P9D5</accession>
<protein>
    <submittedName>
        <fullName evidence="2">Uncharacterized protein</fullName>
    </submittedName>
</protein>
<dbReference type="EMBL" id="AZBU02000002">
    <property type="protein sequence ID" value="TKR92878.1"/>
    <property type="molecule type" value="Genomic_DNA"/>
</dbReference>
<reference evidence="2 3" key="2">
    <citation type="journal article" date="2019" name="G3 (Bethesda)">
        <title>Hybrid Assembly of the Genome of the Entomopathogenic Nematode Steinernema carpocapsae Identifies the X-Chromosome.</title>
        <authorList>
            <person name="Serra L."/>
            <person name="Macchietto M."/>
            <person name="Macias-Munoz A."/>
            <person name="McGill C.J."/>
            <person name="Rodriguez I.M."/>
            <person name="Rodriguez B."/>
            <person name="Murad R."/>
            <person name="Mortazavi A."/>
        </authorList>
    </citation>
    <scope>NUCLEOTIDE SEQUENCE [LARGE SCALE GENOMIC DNA]</scope>
    <source>
        <strain evidence="2 3">ALL</strain>
    </source>
</reference>
<feature type="compositionally biased region" description="Polar residues" evidence="1">
    <location>
        <begin position="88"/>
        <end position="100"/>
    </location>
</feature>
<gene>
    <name evidence="2" type="ORF">L596_007446</name>
</gene>
<sequence length="125" mass="13718">MAKGNRTLRDKKTSLSDFGLKKLMGLSSSAIARTSKPTGGHSKVLCVAKSSPLRAIDFLLARPRTLARRGPRVAPRIGPLFALRNAYSHTHSNSRPTINHPNRLEPYPSLHRNSTLEHPASSTRS</sequence>
<comment type="caution">
    <text evidence="2">The sequence shown here is derived from an EMBL/GenBank/DDBJ whole genome shotgun (WGS) entry which is preliminary data.</text>
</comment>
<reference evidence="2 3" key="1">
    <citation type="journal article" date="2015" name="Genome Biol.">
        <title>Comparative genomics of Steinernema reveals deeply conserved gene regulatory networks.</title>
        <authorList>
            <person name="Dillman A.R."/>
            <person name="Macchietto M."/>
            <person name="Porter C.F."/>
            <person name="Rogers A."/>
            <person name="Williams B."/>
            <person name="Antoshechkin I."/>
            <person name="Lee M.M."/>
            <person name="Goodwin Z."/>
            <person name="Lu X."/>
            <person name="Lewis E.E."/>
            <person name="Goodrich-Blair H."/>
            <person name="Stock S.P."/>
            <person name="Adams B.J."/>
            <person name="Sternberg P.W."/>
            <person name="Mortazavi A."/>
        </authorList>
    </citation>
    <scope>NUCLEOTIDE SEQUENCE [LARGE SCALE GENOMIC DNA]</scope>
    <source>
        <strain evidence="2 3">ALL</strain>
    </source>
</reference>
<organism evidence="2 3">
    <name type="scientific">Steinernema carpocapsae</name>
    <name type="common">Entomopathogenic nematode</name>
    <dbReference type="NCBI Taxonomy" id="34508"/>
    <lineage>
        <taxon>Eukaryota</taxon>
        <taxon>Metazoa</taxon>
        <taxon>Ecdysozoa</taxon>
        <taxon>Nematoda</taxon>
        <taxon>Chromadorea</taxon>
        <taxon>Rhabditida</taxon>
        <taxon>Tylenchina</taxon>
        <taxon>Panagrolaimomorpha</taxon>
        <taxon>Strongyloidoidea</taxon>
        <taxon>Steinernematidae</taxon>
        <taxon>Steinernema</taxon>
    </lineage>
</organism>
<name>A0A4U5P9D5_STECR</name>
<evidence type="ECO:0000313" key="3">
    <source>
        <dbReference type="Proteomes" id="UP000298663"/>
    </source>
</evidence>
<feature type="region of interest" description="Disordered" evidence="1">
    <location>
        <begin position="88"/>
        <end position="125"/>
    </location>
</feature>